<gene>
    <name evidence="2" type="ORF">H920_20267</name>
</gene>
<dbReference type="Proteomes" id="UP000028990">
    <property type="component" value="Unassembled WGS sequence"/>
</dbReference>
<accession>A0A091CMQ7</accession>
<name>A0A091CMQ7_FUKDA</name>
<dbReference type="AlphaFoldDB" id="A0A091CMQ7"/>
<keyword evidence="3" id="KW-1185">Reference proteome</keyword>
<evidence type="ECO:0000313" key="2">
    <source>
        <dbReference type="EMBL" id="KFO18330.1"/>
    </source>
</evidence>
<organism evidence="2 3">
    <name type="scientific">Fukomys damarensis</name>
    <name type="common">Damaraland mole rat</name>
    <name type="synonym">Cryptomys damarensis</name>
    <dbReference type="NCBI Taxonomy" id="885580"/>
    <lineage>
        <taxon>Eukaryota</taxon>
        <taxon>Metazoa</taxon>
        <taxon>Chordata</taxon>
        <taxon>Craniata</taxon>
        <taxon>Vertebrata</taxon>
        <taxon>Euteleostomi</taxon>
        <taxon>Mammalia</taxon>
        <taxon>Eutheria</taxon>
        <taxon>Euarchontoglires</taxon>
        <taxon>Glires</taxon>
        <taxon>Rodentia</taxon>
        <taxon>Hystricomorpha</taxon>
        <taxon>Bathyergidae</taxon>
        <taxon>Fukomys</taxon>
    </lineage>
</organism>
<protein>
    <submittedName>
        <fullName evidence="2">ELAV-like protein 1</fullName>
    </submittedName>
</protein>
<evidence type="ECO:0000313" key="3">
    <source>
        <dbReference type="Proteomes" id="UP000028990"/>
    </source>
</evidence>
<reference evidence="2 3" key="1">
    <citation type="submission" date="2013-11" db="EMBL/GenBank/DDBJ databases">
        <title>The Damaraland mole rat (Fukomys damarensis) genome and evolution of African mole rats.</title>
        <authorList>
            <person name="Gladyshev V.N."/>
            <person name="Fang X."/>
        </authorList>
    </citation>
    <scope>NUCLEOTIDE SEQUENCE [LARGE SCALE GENOMIC DNA]</scope>
    <source>
        <tissue evidence="2">Liver</tissue>
    </source>
</reference>
<feature type="region of interest" description="Disordered" evidence="1">
    <location>
        <begin position="35"/>
        <end position="64"/>
    </location>
</feature>
<proteinExistence type="predicted"/>
<sequence>MGCVQMRLSGLTNDRKQERHLPVSMVINPRFLRGHHREVRSQPHPEQKRGAPLTAGPLASTVPRTPVHRQAQRFSFSPMGVGHRSGLSAVSVPGNPSSGQCIFIYNLGQDAKEGIF</sequence>
<dbReference type="EMBL" id="KN125438">
    <property type="protein sequence ID" value="KFO18330.1"/>
    <property type="molecule type" value="Genomic_DNA"/>
</dbReference>
<feature type="compositionally biased region" description="Basic and acidic residues" evidence="1">
    <location>
        <begin position="39"/>
        <end position="49"/>
    </location>
</feature>
<evidence type="ECO:0000256" key="1">
    <source>
        <dbReference type="SAM" id="MobiDB-lite"/>
    </source>
</evidence>